<proteinExistence type="predicted"/>
<organism evidence="1 2">
    <name type="scientific">Candidatus Acidiferrum panamense</name>
    <dbReference type="NCBI Taxonomy" id="2741543"/>
    <lineage>
        <taxon>Bacteria</taxon>
        <taxon>Pseudomonadati</taxon>
        <taxon>Acidobacteriota</taxon>
        <taxon>Terriglobia</taxon>
        <taxon>Candidatus Acidiferrales</taxon>
        <taxon>Candidatus Acidiferrum</taxon>
    </lineage>
</organism>
<protein>
    <submittedName>
        <fullName evidence="1">Uncharacterized protein</fullName>
    </submittedName>
</protein>
<comment type="caution">
    <text evidence="1">The sequence shown here is derived from an EMBL/GenBank/DDBJ whole genome shotgun (WGS) entry which is preliminary data.</text>
</comment>
<accession>A0A7V8SXR1</accession>
<name>A0A7V8SXR1_9BACT</name>
<dbReference type="Proteomes" id="UP000567293">
    <property type="component" value="Unassembled WGS sequence"/>
</dbReference>
<evidence type="ECO:0000313" key="1">
    <source>
        <dbReference type="EMBL" id="MBA0086625.1"/>
    </source>
</evidence>
<dbReference type="EMBL" id="JACDQQ010001601">
    <property type="protein sequence ID" value="MBA0086625.1"/>
    <property type="molecule type" value="Genomic_DNA"/>
</dbReference>
<gene>
    <name evidence="1" type="ORF">HRJ53_16715</name>
</gene>
<evidence type="ECO:0000313" key="2">
    <source>
        <dbReference type="Proteomes" id="UP000567293"/>
    </source>
</evidence>
<dbReference type="AlphaFoldDB" id="A0A7V8SXR1"/>
<keyword evidence="2" id="KW-1185">Reference proteome</keyword>
<reference evidence="1" key="1">
    <citation type="submission" date="2020-06" db="EMBL/GenBank/DDBJ databases">
        <title>Legume-microbial interactions unlock mineral nutrients during tropical forest succession.</title>
        <authorList>
            <person name="Epihov D.Z."/>
        </authorList>
    </citation>
    <scope>NUCLEOTIDE SEQUENCE [LARGE SCALE GENOMIC DNA]</scope>
    <source>
        <strain evidence="1">Pan2503</strain>
    </source>
</reference>
<sequence length="107" mass="11862">MLLVIFMLMPHSQGLPAEIPQARGVQEPGNCGQDKPHIVVVQVLADGSLRVNQEPVKWETWTTGCGASSRYVPTALRLSGVIERSNSRRWPASSTSCTPRELFRLVY</sequence>